<dbReference type="AlphaFoldDB" id="A0A511Z2X8"/>
<feature type="signal peptide" evidence="2">
    <location>
        <begin position="1"/>
        <end position="18"/>
    </location>
</feature>
<dbReference type="RefSeq" id="WP_147054230.1">
    <property type="nucleotide sequence ID" value="NZ_BJYL01000003.1"/>
</dbReference>
<comment type="caution">
    <text evidence="3">The sequence shown here is derived from an EMBL/GenBank/DDBJ whole genome shotgun (WGS) entry which is preliminary data.</text>
</comment>
<keyword evidence="2" id="KW-0732">Signal</keyword>
<dbReference type="EMBL" id="BJYL01000003">
    <property type="protein sequence ID" value="GEN81802.1"/>
    <property type="molecule type" value="Genomic_DNA"/>
</dbReference>
<dbReference type="OrthoDB" id="2437115at2"/>
<evidence type="ECO:0000256" key="2">
    <source>
        <dbReference type="SAM" id="SignalP"/>
    </source>
</evidence>
<evidence type="ECO:0000313" key="4">
    <source>
        <dbReference type="Proteomes" id="UP000321901"/>
    </source>
</evidence>
<reference evidence="3 4" key="1">
    <citation type="submission" date="2019-07" db="EMBL/GenBank/DDBJ databases">
        <title>Whole genome shotgun sequence of Sporosarcina luteola NBRC 105378.</title>
        <authorList>
            <person name="Hosoyama A."/>
            <person name="Uohara A."/>
            <person name="Ohji S."/>
            <person name="Ichikawa N."/>
        </authorList>
    </citation>
    <scope>NUCLEOTIDE SEQUENCE [LARGE SCALE GENOMIC DNA]</scope>
    <source>
        <strain evidence="3 4">NBRC 105378</strain>
    </source>
</reference>
<evidence type="ECO:0008006" key="5">
    <source>
        <dbReference type="Google" id="ProtNLM"/>
    </source>
</evidence>
<evidence type="ECO:0000256" key="1">
    <source>
        <dbReference type="SAM" id="MobiDB-lite"/>
    </source>
</evidence>
<protein>
    <recommendedName>
        <fullName evidence="5">Lipoprotein</fullName>
    </recommendedName>
</protein>
<feature type="region of interest" description="Disordered" evidence="1">
    <location>
        <begin position="26"/>
        <end position="50"/>
    </location>
</feature>
<keyword evidence="4" id="KW-1185">Reference proteome</keyword>
<organism evidence="3 4">
    <name type="scientific">Sporosarcina luteola</name>
    <dbReference type="NCBI Taxonomy" id="582850"/>
    <lineage>
        <taxon>Bacteria</taxon>
        <taxon>Bacillati</taxon>
        <taxon>Bacillota</taxon>
        <taxon>Bacilli</taxon>
        <taxon>Bacillales</taxon>
        <taxon>Caryophanaceae</taxon>
        <taxon>Sporosarcina</taxon>
    </lineage>
</organism>
<dbReference type="Proteomes" id="UP000321901">
    <property type="component" value="Unassembled WGS sequence"/>
</dbReference>
<evidence type="ECO:0000313" key="3">
    <source>
        <dbReference type="EMBL" id="GEN81802.1"/>
    </source>
</evidence>
<dbReference type="PROSITE" id="PS51257">
    <property type="entry name" value="PROKAR_LIPOPROTEIN"/>
    <property type="match status" value="1"/>
</dbReference>
<sequence>MKKLFMILLMALIVSALAACSGDDKGDAADSTDADVTEQTDGTSGDEPNSAVLDNEYFKNVVDILKAEGYELTNFTDGDTDFFTDTQSSFAVQVNGEDMLTLQVFEMDPDSEHLKNAAETGMGQAEFEGEVAEIPVLVIDNHYFFLAEGHPDQEDIYKLLQEKLK</sequence>
<name>A0A511Z2X8_9BACL</name>
<accession>A0A511Z2X8</accession>
<gene>
    <name evidence="3" type="ORF">SLU01_01140</name>
</gene>
<proteinExistence type="predicted"/>
<feature type="chain" id="PRO_5038655835" description="Lipoprotein" evidence="2">
    <location>
        <begin position="19"/>
        <end position="165"/>
    </location>
</feature>